<reference evidence="1" key="1">
    <citation type="submission" date="2020-12" db="EMBL/GenBank/DDBJ databases">
        <title>Metabolic potential, ecology and presence of endohyphal bacteria is reflected in genomic diversity of Mucoromycotina.</title>
        <authorList>
            <person name="Muszewska A."/>
            <person name="Okrasinska A."/>
            <person name="Steczkiewicz K."/>
            <person name="Drgas O."/>
            <person name="Orlowska M."/>
            <person name="Perlinska-Lenart U."/>
            <person name="Aleksandrzak-Piekarczyk T."/>
            <person name="Szatraj K."/>
            <person name="Zielenkiewicz U."/>
            <person name="Pilsyk S."/>
            <person name="Malc E."/>
            <person name="Mieczkowski P."/>
            <person name="Kruszewska J.S."/>
            <person name="Biernat P."/>
            <person name="Pawlowska J."/>
        </authorList>
    </citation>
    <scope>NUCLEOTIDE SEQUENCE</scope>
    <source>
        <strain evidence="1">WA0000067209</strain>
    </source>
</reference>
<proteinExistence type="predicted"/>
<sequence>MDSLALASLEYLLKQPINSKITLLVVDILRTAIRCTSNNIDNSLSRRKTSPLSEVLKQLDAPYVPPLNIYVKDLIRRSNVSTGTVIVSLVYIARLQKKLPEATQAKTLNDSSPKNRHWARYASCFPLAEDYDLSVTEDDLLQVCSPLIDAHIPLSMPLTPPLMPSVKSVDEDHIIEGYLRDNMEISDDSAYSSDSELTPRSIMSLNSISPASGKSLDCPGFDSSLPERWETIW</sequence>
<dbReference type="CDD" id="cd20557">
    <property type="entry name" value="CYCLIN_ScPCL1-like"/>
    <property type="match status" value="1"/>
</dbReference>
<name>A0A8H7UF70_MORIS</name>
<keyword evidence="2" id="KW-1185">Reference proteome</keyword>
<evidence type="ECO:0008006" key="3">
    <source>
        <dbReference type="Google" id="ProtNLM"/>
    </source>
</evidence>
<evidence type="ECO:0000313" key="2">
    <source>
        <dbReference type="Proteomes" id="UP000654370"/>
    </source>
</evidence>
<comment type="caution">
    <text evidence="1">The sequence shown here is derived from an EMBL/GenBank/DDBJ whole genome shotgun (WGS) entry which is preliminary data.</text>
</comment>
<dbReference type="AlphaFoldDB" id="A0A8H7UF70"/>
<organism evidence="1 2">
    <name type="scientific">Mortierella isabellina</name>
    <name type="common">Filamentous fungus</name>
    <name type="synonym">Umbelopsis isabellina</name>
    <dbReference type="NCBI Taxonomy" id="91625"/>
    <lineage>
        <taxon>Eukaryota</taxon>
        <taxon>Fungi</taxon>
        <taxon>Fungi incertae sedis</taxon>
        <taxon>Mucoromycota</taxon>
        <taxon>Mucoromycotina</taxon>
        <taxon>Umbelopsidomycetes</taxon>
        <taxon>Umbelopsidales</taxon>
        <taxon>Umbelopsidaceae</taxon>
        <taxon>Umbelopsis</taxon>
    </lineage>
</organism>
<protein>
    <recommendedName>
        <fullName evidence="3">Cyclin N-terminal domain-containing protein</fullName>
    </recommendedName>
</protein>
<accession>A0A8H7UF70</accession>
<evidence type="ECO:0000313" key="1">
    <source>
        <dbReference type="EMBL" id="KAG2183516.1"/>
    </source>
</evidence>
<dbReference type="Gene3D" id="1.10.472.10">
    <property type="entry name" value="Cyclin-like"/>
    <property type="match status" value="1"/>
</dbReference>
<dbReference type="OrthoDB" id="10250320at2759"/>
<dbReference type="Proteomes" id="UP000654370">
    <property type="component" value="Unassembled WGS sequence"/>
</dbReference>
<gene>
    <name evidence="1" type="ORF">INT43_006522</name>
</gene>
<dbReference type="EMBL" id="JAEPQZ010000003">
    <property type="protein sequence ID" value="KAG2183516.1"/>
    <property type="molecule type" value="Genomic_DNA"/>
</dbReference>